<dbReference type="Gene3D" id="3.40.109.10">
    <property type="entry name" value="NADH Oxidase"/>
    <property type="match status" value="1"/>
</dbReference>
<accession>A0ABR6WRM5</accession>
<keyword evidence="3" id="KW-1185">Reference proteome</keyword>
<evidence type="ECO:0000313" key="3">
    <source>
        <dbReference type="Proteomes" id="UP000603234"/>
    </source>
</evidence>
<proteinExistence type="predicted"/>
<dbReference type="RefSeq" id="WP_186841135.1">
    <property type="nucleotide sequence ID" value="NZ_WJBC01000002.1"/>
</dbReference>
<dbReference type="InterPro" id="IPR029478">
    <property type="entry name" value="TM1586_NiRdase"/>
</dbReference>
<comment type="caution">
    <text evidence="2">The sequence shown here is derived from an EMBL/GenBank/DDBJ whole genome shotgun (WGS) entry which is preliminary data.</text>
</comment>
<sequence>MDYKKAIEDRRSRRSYLEKPINDIAVERLQNLIEQANEESGLHLQLCINNNDALSGVKMSYGMFKNVRNYIALVGKKSDLDLAEKIGYYGERIVLEAKLLKLDTCWVGGSYKEKSCQCDIGADETLRGIITIGHAPEALSFKEKAICSIMHRKTKKTEEMLKSDIEIPEWILDGMKAVQRAPSAVNQQPVQFIYKNGKFNAFVILKLGCEMIDLGIAKLHFEIGADNIGKWKWGNSGEFVINKTENNSNKELSDETNAIQVCVHDSNLATV</sequence>
<evidence type="ECO:0000313" key="2">
    <source>
        <dbReference type="EMBL" id="MBC3803216.1"/>
    </source>
</evidence>
<dbReference type="Pfam" id="PF14512">
    <property type="entry name" value="TM1586_NiRdase"/>
    <property type="match status" value="1"/>
</dbReference>
<name>A0ABR6WRM5_9FIRM</name>
<organism evidence="2 3">
    <name type="scientific">Acetobacterium fimetarium</name>
    <dbReference type="NCBI Taxonomy" id="52691"/>
    <lineage>
        <taxon>Bacteria</taxon>
        <taxon>Bacillati</taxon>
        <taxon>Bacillota</taxon>
        <taxon>Clostridia</taxon>
        <taxon>Eubacteriales</taxon>
        <taxon>Eubacteriaceae</taxon>
        <taxon>Acetobacterium</taxon>
    </lineage>
</organism>
<protein>
    <recommendedName>
        <fullName evidence="1">Putative nitroreductase TM1586 domain-containing protein</fullName>
    </recommendedName>
</protein>
<feature type="domain" description="Putative nitroreductase TM1586" evidence="1">
    <location>
        <begin position="4"/>
        <end position="225"/>
    </location>
</feature>
<dbReference type="InterPro" id="IPR000415">
    <property type="entry name" value="Nitroreductase-like"/>
</dbReference>
<dbReference type="Proteomes" id="UP000603234">
    <property type="component" value="Unassembled WGS sequence"/>
</dbReference>
<dbReference type="Gene3D" id="3.40.109.30">
    <property type="entry name" value="putative nitroreductase (tm1586), domain 2"/>
    <property type="match status" value="1"/>
</dbReference>
<gene>
    <name evidence="2" type="ORF">GH808_01990</name>
</gene>
<dbReference type="EMBL" id="WJBC01000002">
    <property type="protein sequence ID" value="MBC3803216.1"/>
    <property type="molecule type" value="Genomic_DNA"/>
</dbReference>
<evidence type="ECO:0000259" key="1">
    <source>
        <dbReference type="Pfam" id="PF14512"/>
    </source>
</evidence>
<reference evidence="2 3" key="1">
    <citation type="journal article" date="2020" name="mSystems">
        <title>Defining Genomic and Predicted Metabolic Features of the Acetobacterium Genus.</title>
        <authorList>
            <person name="Ross D.E."/>
            <person name="Marshall C.W."/>
            <person name="Gulliver D."/>
            <person name="May H.D."/>
            <person name="Norman R.S."/>
        </authorList>
    </citation>
    <scope>NUCLEOTIDE SEQUENCE [LARGE SCALE GENOMIC DNA]</scope>
    <source>
        <strain evidence="2 3">DSM 8238</strain>
    </source>
</reference>
<dbReference type="SUPFAM" id="SSF55469">
    <property type="entry name" value="FMN-dependent nitroreductase-like"/>
    <property type="match status" value="1"/>
</dbReference>